<keyword evidence="5" id="KW-1185">Reference proteome</keyword>
<name>A0A2T3AUH4_AMORE</name>
<dbReference type="Proteomes" id="UP000241818">
    <property type="component" value="Unassembled WGS sequence"/>
</dbReference>
<keyword evidence="2" id="KW-0560">Oxidoreductase</keyword>
<dbReference type="PANTHER" id="PTHR44229:SF4">
    <property type="entry name" value="15-HYDROXYPROSTAGLANDIN DEHYDROGENASE [NAD(+)]"/>
    <property type="match status" value="1"/>
</dbReference>
<gene>
    <name evidence="4" type="ORF">M430DRAFT_125778</name>
</gene>
<dbReference type="SUPFAM" id="SSF51735">
    <property type="entry name" value="NAD(P)-binding Rossmann-fold domains"/>
    <property type="match status" value="1"/>
</dbReference>
<dbReference type="PANTHER" id="PTHR44229">
    <property type="entry name" value="15-HYDROXYPROSTAGLANDIN DEHYDROGENASE [NAD(+)]"/>
    <property type="match status" value="1"/>
</dbReference>
<sequence>MAHSSLAGKRVIITGGASGIGLGVVRFFASQKSQISILDISAASAESVVSSLRSEYPGVTFLSKKCDVADWDEQKRVFAEVYQELGGIDIVFANAGVTELGSFVQKDEGEPTKPNLRTLEINLIGNLYTVKLGIHYLRKNEAAYKGSIICTASNAGIYYFPIAPIYATSKHGVVGAVRSLAKSLELEGIQINALAPAVIATNIAKDRALFDNMILTPMSTAVSAVEEFVTNPKVTGAIAEISGEKFTYREQPEYIDESTEKNLDMFWTLGYA</sequence>
<dbReference type="STRING" id="857342.A0A2T3AUH4"/>
<dbReference type="GeneID" id="36570044"/>
<protein>
    <submittedName>
        <fullName evidence="4">Uncharacterized protein</fullName>
    </submittedName>
</protein>
<comment type="similarity">
    <text evidence="1 3">Belongs to the short-chain dehydrogenases/reductases (SDR) family.</text>
</comment>
<organism evidence="4 5">
    <name type="scientific">Amorphotheca resinae ATCC 22711</name>
    <dbReference type="NCBI Taxonomy" id="857342"/>
    <lineage>
        <taxon>Eukaryota</taxon>
        <taxon>Fungi</taxon>
        <taxon>Dikarya</taxon>
        <taxon>Ascomycota</taxon>
        <taxon>Pezizomycotina</taxon>
        <taxon>Leotiomycetes</taxon>
        <taxon>Helotiales</taxon>
        <taxon>Amorphothecaceae</taxon>
        <taxon>Amorphotheca</taxon>
    </lineage>
</organism>
<dbReference type="PRINTS" id="PR00080">
    <property type="entry name" value="SDRFAMILY"/>
</dbReference>
<evidence type="ECO:0000313" key="4">
    <source>
        <dbReference type="EMBL" id="PSS12317.1"/>
    </source>
</evidence>
<dbReference type="AlphaFoldDB" id="A0A2T3AUH4"/>
<proteinExistence type="inferred from homology"/>
<dbReference type="PRINTS" id="PR00081">
    <property type="entry name" value="GDHRDH"/>
</dbReference>
<dbReference type="GO" id="GO:0005737">
    <property type="term" value="C:cytoplasm"/>
    <property type="evidence" value="ECO:0007669"/>
    <property type="project" value="TreeGrafter"/>
</dbReference>
<dbReference type="GO" id="GO:0016616">
    <property type="term" value="F:oxidoreductase activity, acting on the CH-OH group of donors, NAD or NADP as acceptor"/>
    <property type="evidence" value="ECO:0007669"/>
    <property type="project" value="TreeGrafter"/>
</dbReference>
<dbReference type="OrthoDB" id="37659at2759"/>
<dbReference type="Pfam" id="PF00106">
    <property type="entry name" value="adh_short"/>
    <property type="match status" value="1"/>
</dbReference>
<dbReference type="Gene3D" id="3.40.50.720">
    <property type="entry name" value="NAD(P)-binding Rossmann-like Domain"/>
    <property type="match status" value="1"/>
</dbReference>
<evidence type="ECO:0000256" key="1">
    <source>
        <dbReference type="ARBA" id="ARBA00006484"/>
    </source>
</evidence>
<reference evidence="4 5" key="1">
    <citation type="journal article" date="2018" name="New Phytol.">
        <title>Comparative genomics and transcriptomics depict ericoid mycorrhizal fungi as versatile saprotrophs and plant mutualists.</title>
        <authorList>
            <person name="Martino E."/>
            <person name="Morin E."/>
            <person name="Grelet G.A."/>
            <person name="Kuo A."/>
            <person name="Kohler A."/>
            <person name="Daghino S."/>
            <person name="Barry K.W."/>
            <person name="Cichocki N."/>
            <person name="Clum A."/>
            <person name="Dockter R.B."/>
            <person name="Hainaut M."/>
            <person name="Kuo R.C."/>
            <person name="LaButti K."/>
            <person name="Lindahl B.D."/>
            <person name="Lindquist E.A."/>
            <person name="Lipzen A."/>
            <person name="Khouja H.R."/>
            <person name="Magnuson J."/>
            <person name="Murat C."/>
            <person name="Ohm R.A."/>
            <person name="Singer S.W."/>
            <person name="Spatafora J.W."/>
            <person name="Wang M."/>
            <person name="Veneault-Fourrey C."/>
            <person name="Henrissat B."/>
            <person name="Grigoriev I.V."/>
            <person name="Martin F.M."/>
            <person name="Perotto S."/>
        </authorList>
    </citation>
    <scope>NUCLEOTIDE SEQUENCE [LARGE SCALE GENOMIC DNA]</scope>
    <source>
        <strain evidence="4 5">ATCC 22711</strain>
    </source>
</reference>
<evidence type="ECO:0000256" key="3">
    <source>
        <dbReference type="RuleBase" id="RU000363"/>
    </source>
</evidence>
<dbReference type="InParanoid" id="A0A2T3AUH4"/>
<dbReference type="InterPro" id="IPR036291">
    <property type="entry name" value="NAD(P)-bd_dom_sf"/>
</dbReference>
<dbReference type="EMBL" id="KZ679015">
    <property type="protein sequence ID" value="PSS12317.1"/>
    <property type="molecule type" value="Genomic_DNA"/>
</dbReference>
<evidence type="ECO:0000256" key="2">
    <source>
        <dbReference type="ARBA" id="ARBA00023002"/>
    </source>
</evidence>
<dbReference type="InterPro" id="IPR002347">
    <property type="entry name" value="SDR_fam"/>
</dbReference>
<evidence type="ECO:0000313" key="5">
    <source>
        <dbReference type="Proteomes" id="UP000241818"/>
    </source>
</evidence>
<accession>A0A2T3AUH4</accession>
<dbReference type="RefSeq" id="XP_024718315.1">
    <property type="nucleotide sequence ID" value="XM_024861963.1"/>
</dbReference>